<dbReference type="OrthoDB" id="384721at2"/>
<dbReference type="GO" id="GO:0008081">
    <property type="term" value="F:phosphoric diester hydrolase activity"/>
    <property type="evidence" value="ECO:0007669"/>
    <property type="project" value="InterPro"/>
</dbReference>
<organism evidence="3 4">
    <name type="scientific">Hymenobacter oligotrophus</name>
    <dbReference type="NCBI Taxonomy" id="2319843"/>
    <lineage>
        <taxon>Bacteria</taxon>
        <taxon>Pseudomonadati</taxon>
        <taxon>Bacteroidota</taxon>
        <taxon>Cytophagia</taxon>
        <taxon>Cytophagales</taxon>
        <taxon>Hymenobacteraceae</taxon>
        <taxon>Hymenobacter</taxon>
    </lineage>
</organism>
<reference evidence="3 4" key="1">
    <citation type="submission" date="2018-09" db="EMBL/GenBank/DDBJ databases">
        <title>Hymenobacter medium sp. nov., isolated from R2A medium.</title>
        <authorList>
            <person name="Yingchao G."/>
        </authorList>
    </citation>
    <scope>NUCLEOTIDE SEQUENCE [LARGE SCALE GENOMIC DNA]</scope>
    <source>
        <strain evidence="4">sh-6</strain>
    </source>
</reference>
<dbReference type="Gene3D" id="3.20.20.190">
    <property type="entry name" value="Phosphatidylinositol (PI) phosphodiesterase"/>
    <property type="match status" value="1"/>
</dbReference>
<name>A0A3B7R568_9BACT</name>
<protein>
    <submittedName>
        <fullName evidence="3">Glycerophosphodiester phosphodiesterase</fullName>
    </submittedName>
</protein>
<dbReference type="PROSITE" id="PS51704">
    <property type="entry name" value="GP_PDE"/>
    <property type="match status" value="1"/>
</dbReference>
<feature type="domain" description="GP-PDE" evidence="2">
    <location>
        <begin position="117"/>
        <end position="373"/>
    </location>
</feature>
<dbReference type="KEGG" id="hyh:D3Y59_08920"/>
<feature type="region of interest" description="Disordered" evidence="1">
    <location>
        <begin position="371"/>
        <end position="393"/>
    </location>
</feature>
<dbReference type="PANTHER" id="PTHR46211">
    <property type="entry name" value="GLYCEROPHOSPHORYL DIESTER PHOSPHODIESTERASE"/>
    <property type="match status" value="1"/>
</dbReference>
<sequence>MPPLTATSSWSVSGLNRLFSAINSRTRSSIQAQYKGRRKGSACSPRRETAWVAKPKRLPISRSSVKYSRSTMLKRYAVTVLARRANWLVCVLGGVLAGCSRHAGSGSTTVGPGHAPVRVIGHAGSGFFTPINPFNPLPPSSLAGVAKALGAGADGVEVDVQLSQDSVPVLYHDAELQSMTTGHGCVSQHRAAALQQLSYRGGPPYDWFQQQRIATLEQLLQELSKRPAFPYLHLDLHENDACQPQQPHARSPRLVRALGRLLRQYQVPPERVLIVTEHVPTLRQFKTELPGVALGLEITDRFNERLPLAAVEGVRAVVLPKRLATPEHVAQVRSAGLQVVLFGGRSGKSIRRLLALQPDAIEVDNVPQMLKQLGRNRSPRTNPANAPNLTRVR</sequence>
<keyword evidence="4" id="KW-1185">Reference proteome</keyword>
<dbReference type="Pfam" id="PF03009">
    <property type="entry name" value="GDPD"/>
    <property type="match status" value="1"/>
</dbReference>
<evidence type="ECO:0000313" key="3">
    <source>
        <dbReference type="EMBL" id="AYA38872.1"/>
    </source>
</evidence>
<dbReference type="PANTHER" id="PTHR46211:SF14">
    <property type="entry name" value="GLYCEROPHOSPHODIESTER PHOSPHODIESTERASE"/>
    <property type="match status" value="1"/>
</dbReference>
<dbReference type="InterPro" id="IPR030395">
    <property type="entry name" value="GP_PDE_dom"/>
</dbReference>
<dbReference type="AlphaFoldDB" id="A0A3B7R568"/>
<feature type="compositionally biased region" description="Polar residues" evidence="1">
    <location>
        <begin position="379"/>
        <end position="393"/>
    </location>
</feature>
<proteinExistence type="predicted"/>
<dbReference type="EMBL" id="CP032317">
    <property type="protein sequence ID" value="AYA38872.1"/>
    <property type="molecule type" value="Genomic_DNA"/>
</dbReference>
<dbReference type="CDD" id="cd08556">
    <property type="entry name" value="GDPD"/>
    <property type="match status" value="1"/>
</dbReference>
<dbReference type="SUPFAM" id="SSF51695">
    <property type="entry name" value="PLC-like phosphodiesterases"/>
    <property type="match status" value="1"/>
</dbReference>
<dbReference type="InterPro" id="IPR017946">
    <property type="entry name" value="PLC-like_Pdiesterase_TIM-brl"/>
</dbReference>
<evidence type="ECO:0000313" key="4">
    <source>
        <dbReference type="Proteomes" id="UP000262802"/>
    </source>
</evidence>
<evidence type="ECO:0000256" key="1">
    <source>
        <dbReference type="SAM" id="MobiDB-lite"/>
    </source>
</evidence>
<gene>
    <name evidence="3" type="ORF">D3Y59_08920</name>
</gene>
<dbReference type="GO" id="GO:0006629">
    <property type="term" value="P:lipid metabolic process"/>
    <property type="evidence" value="ECO:0007669"/>
    <property type="project" value="InterPro"/>
</dbReference>
<evidence type="ECO:0000259" key="2">
    <source>
        <dbReference type="PROSITE" id="PS51704"/>
    </source>
</evidence>
<dbReference type="Proteomes" id="UP000262802">
    <property type="component" value="Chromosome"/>
</dbReference>
<accession>A0A3B7R568</accession>